<dbReference type="Gene3D" id="2.40.10.330">
    <property type="match status" value="1"/>
</dbReference>
<feature type="domain" description="PPIase FKBP-type" evidence="7">
    <location>
        <begin position="7"/>
        <end position="70"/>
    </location>
</feature>
<dbReference type="KEGG" id="emo:DM558_00175"/>
<evidence type="ECO:0000256" key="2">
    <source>
        <dbReference type="ARBA" id="ARBA00006577"/>
    </source>
</evidence>
<dbReference type="Gene3D" id="3.10.50.40">
    <property type="match status" value="1"/>
</dbReference>
<comment type="similarity">
    <text evidence="2 6">Belongs to the FKBP-type PPIase family.</text>
</comment>
<evidence type="ECO:0000259" key="7">
    <source>
        <dbReference type="PROSITE" id="PS50059"/>
    </source>
</evidence>
<dbReference type="PANTHER" id="PTHR47861:SF4">
    <property type="entry name" value="FKBP-TYPE 16 KDA PEPTIDYL-PROLYL CIS-TRANS ISOMERASE"/>
    <property type="match status" value="1"/>
</dbReference>
<dbReference type="AlphaFoldDB" id="A0A3S9XA72"/>
<gene>
    <name evidence="8" type="ORF">DM558_00175</name>
</gene>
<dbReference type="Proteomes" id="UP000273143">
    <property type="component" value="Chromosome"/>
</dbReference>
<dbReference type="PANTHER" id="PTHR47861">
    <property type="entry name" value="FKBP-TYPE PEPTIDYL-PROLYL CIS-TRANS ISOMERASE SLYD"/>
    <property type="match status" value="1"/>
</dbReference>
<evidence type="ECO:0000313" key="9">
    <source>
        <dbReference type="Proteomes" id="UP000273143"/>
    </source>
</evidence>
<keyword evidence="9" id="KW-1185">Reference proteome</keyword>
<evidence type="ECO:0000256" key="5">
    <source>
        <dbReference type="PROSITE-ProRule" id="PRU00277"/>
    </source>
</evidence>
<dbReference type="InterPro" id="IPR048261">
    <property type="entry name" value="SlpA/SlyD-like_ins_sf"/>
</dbReference>
<dbReference type="GO" id="GO:0003755">
    <property type="term" value="F:peptidyl-prolyl cis-trans isomerase activity"/>
    <property type="evidence" value="ECO:0007669"/>
    <property type="project" value="UniProtKB-UniRule"/>
</dbReference>
<proteinExistence type="inferred from homology"/>
<evidence type="ECO:0000256" key="6">
    <source>
        <dbReference type="RuleBase" id="RU003915"/>
    </source>
</evidence>
<dbReference type="EC" id="5.2.1.8" evidence="6"/>
<name>A0A3S9XA72_9GAMM</name>
<evidence type="ECO:0000256" key="4">
    <source>
        <dbReference type="ARBA" id="ARBA00023235"/>
    </source>
</evidence>
<evidence type="ECO:0000313" key="8">
    <source>
        <dbReference type="EMBL" id="AZS49286.1"/>
    </source>
</evidence>
<comment type="catalytic activity">
    <reaction evidence="1 5 6">
        <text>[protein]-peptidylproline (omega=180) = [protein]-peptidylproline (omega=0)</text>
        <dbReference type="Rhea" id="RHEA:16237"/>
        <dbReference type="Rhea" id="RHEA-COMP:10747"/>
        <dbReference type="Rhea" id="RHEA-COMP:10748"/>
        <dbReference type="ChEBI" id="CHEBI:83833"/>
        <dbReference type="ChEBI" id="CHEBI:83834"/>
        <dbReference type="EC" id="5.2.1.8"/>
    </reaction>
</comment>
<dbReference type="PROSITE" id="PS50059">
    <property type="entry name" value="FKBP_PPIASE"/>
    <property type="match status" value="1"/>
</dbReference>
<evidence type="ECO:0000256" key="1">
    <source>
        <dbReference type="ARBA" id="ARBA00000971"/>
    </source>
</evidence>
<protein>
    <recommendedName>
        <fullName evidence="6">Peptidyl-prolyl cis-trans isomerase</fullName>
        <ecNumber evidence="6">5.2.1.8</ecNumber>
    </recommendedName>
</protein>
<dbReference type="InterPro" id="IPR046357">
    <property type="entry name" value="PPIase_dom_sf"/>
</dbReference>
<organism evidence="8 9">
    <name type="scientific">Entomomonas moraniae</name>
    <dbReference type="NCBI Taxonomy" id="2213226"/>
    <lineage>
        <taxon>Bacteria</taxon>
        <taxon>Pseudomonadati</taxon>
        <taxon>Pseudomonadota</taxon>
        <taxon>Gammaproteobacteria</taxon>
        <taxon>Pseudomonadales</taxon>
        <taxon>Pseudomonadaceae</taxon>
        <taxon>Entomomonas</taxon>
    </lineage>
</organism>
<accession>A0A3S9XA72</accession>
<dbReference type="SUPFAM" id="SSF54534">
    <property type="entry name" value="FKBP-like"/>
    <property type="match status" value="1"/>
</dbReference>
<dbReference type="Pfam" id="PF00254">
    <property type="entry name" value="FKBP_C"/>
    <property type="match status" value="1"/>
</dbReference>
<keyword evidence="3 5" id="KW-0697">Rotamase</keyword>
<reference evidence="9" key="1">
    <citation type="submission" date="2018-06" db="EMBL/GenBank/DDBJ databases">
        <title>Complete genome of Pseudomonas insecticola strain QZS01.</title>
        <authorList>
            <person name="Wang J."/>
            <person name="Su Q."/>
        </authorList>
    </citation>
    <scope>NUCLEOTIDE SEQUENCE [LARGE SCALE GENOMIC DNA]</scope>
    <source>
        <strain evidence="9">QZS01</strain>
    </source>
</reference>
<sequence>MTSITETSRVTLHFSLKLSSGEVVDSTHDKEAATFTMQDGSLLPGFEQVLIGLKAGDKQAFLIKAEQGFGLPNPQNIQRIGREHFKQVDLEIGLILMFKDAAGSDLPGVVKSFNDKDVEIDFNHPLSGKDILFGVEIIDVI</sequence>
<keyword evidence="4 5" id="KW-0413">Isomerase</keyword>
<dbReference type="InterPro" id="IPR001179">
    <property type="entry name" value="PPIase_FKBP_dom"/>
</dbReference>
<evidence type="ECO:0000256" key="3">
    <source>
        <dbReference type="ARBA" id="ARBA00023110"/>
    </source>
</evidence>
<dbReference type="EMBL" id="CP029822">
    <property type="protein sequence ID" value="AZS49286.1"/>
    <property type="molecule type" value="Genomic_DNA"/>
</dbReference>
<dbReference type="RefSeq" id="WP_127161505.1">
    <property type="nucleotide sequence ID" value="NZ_CP029822.1"/>
</dbReference>